<reference evidence="5" key="1">
    <citation type="submission" date="2018-10" db="EMBL/GenBank/DDBJ databases">
        <title>Transcriptome assembly of Aceria tosichella (Wheat curl mite) Type 2.</title>
        <authorList>
            <person name="Scully E.D."/>
            <person name="Geib S.M."/>
            <person name="Palmer N.A."/>
            <person name="Gupta A.K."/>
            <person name="Sarath G."/>
            <person name="Tatineni S."/>
        </authorList>
    </citation>
    <scope>NUCLEOTIDE SEQUENCE</scope>
    <source>
        <strain evidence="5">LincolnNE</strain>
    </source>
</reference>
<dbReference type="PANTHER" id="PTHR12656:SF5">
    <property type="entry name" value="TRITHORAX GROUP PROTEIN OSA"/>
    <property type="match status" value="1"/>
</dbReference>
<feature type="compositionally biased region" description="Pro residues" evidence="3">
    <location>
        <begin position="287"/>
        <end position="313"/>
    </location>
</feature>
<dbReference type="EMBL" id="GGYP01007040">
    <property type="protein sequence ID" value="MDE51811.1"/>
    <property type="molecule type" value="Transcribed_RNA"/>
</dbReference>
<feature type="compositionally biased region" description="Pro residues" evidence="3">
    <location>
        <begin position="250"/>
        <end position="279"/>
    </location>
</feature>
<evidence type="ECO:0000313" key="5">
    <source>
        <dbReference type="EMBL" id="MDE51811.1"/>
    </source>
</evidence>
<feature type="compositionally biased region" description="Basic residues" evidence="3">
    <location>
        <begin position="21"/>
        <end position="30"/>
    </location>
</feature>
<feature type="compositionally biased region" description="Low complexity" evidence="3">
    <location>
        <begin position="219"/>
        <end position="249"/>
    </location>
</feature>
<dbReference type="InterPro" id="IPR016024">
    <property type="entry name" value="ARM-type_fold"/>
</dbReference>
<dbReference type="InterPro" id="IPR021906">
    <property type="entry name" value="BAF250/Osa"/>
</dbReference>
<feature type="compositionally biased region" description="Low complexity" evidence="3">
    <location>
        <begin position="1"/>
        <end position="18"/>
    </location>
</feature>
<feature type="compositionally biased region" description="Pro residues" evidence="3">
    <location>
        <begin position="118"/>
        <end position="169"/>
    </location>
</feature>
<dbReference type="GO" id="GO:0035060">
    <property type="term" value="C:brahma complex"/>
    <property type="evidence" value="ECO:0007669"/>
    <property type="project" value="InterPro"/>
</dbReference>
<dbReference type="GO" id="GO:0006338">
    <property type="term" value="P:chromatin remodeling"/>
    <property type="evidence" value="ECO:0007669"/>
    <property type="project" value="InterPro"/>
</dbReference>
<accession>A0A6G1SNM8</accession>
<dbReference type="PANTHER" id="PTHR12656">
    <property type="entry name" value="BRG-1 ASSOCIATED FACTOR 250 BAF250"/>
    <property type="match status" value="1"/>
</dbReference>
<feature type="compositionally biased region" description="Low complexity" evidence="3">
    <location>
        <begin position="366"/>
        <end position="376"/>
    </location>
</feature>
<feature type="domain" description="SWI/SNF-like complex subunit BAF250 C-terminal" evidence="4">
    <location>
        <begin position="519"/>
        <end position="737"/>
    </location>
</feature>
<dbReference type="GO" id="GO:0005654">
    <property type="term" value="C:nucleoplasm"/>
    <property type="evidence" value="ECO:0007669"/>
    <property type="project" value="TreeGrafter"/>
</dbReference>
<evidence type="ECO:0000256" key="1">
    <source>
        <dbReference type="ARBA" id="ARBA00004123"/>
    </source>
</evidence>
<sequence>MHPQQQQQQQQQQQSLPPQQHPHHHHHHHQQQQQQQQPQQPPLPPQQHSHGPHTEQPHYHPQAHHHSHIDHPHGQHHINQSQQTRHIMPQGPPPPPPPQTHHQYGGYYQHPMQHPSYSQPPPPHGPQQPMPPPGPYMHYPQPHPHYYQPPPMQSAPSPLGPPVPHPHGPPQHQQHMMSQGPQQPHQSHHPGYYHQPMQHPSYPQPSPHGPQQPMSHPGPYMQYTQPHPHYYQPPMQSAPIQHGQPVSHPHGPPPPPHHQPQIMPPGPQQPHQPPPPPHHPGYYHQPMPHPAYQPMPQPPQQSPVPPPPQPQIQPHPITSQPQPPPPHGNLPPPLSPHHPTSRAHTPQLGSQTPTKSIQPPPPPSSTTPASSPSVVPKIEKKEITFPKNSVEATKPAATKRRKFTSKDVTDIEVWRLLMCLKSGLLAESSWAIDVLSILLNDDSTSMYFGLQHMPGMLEAILEHFKCCLNEIFRDMAIKDTTLKPELSKPVNYSHWQEGNGEDMSHIQIYYEPHSFMETSRRCICLSTVLRNLSFIPGNDVEMSKHAGLLLILGKILMHKPNDTVFNESDSSPDEWHLLNSLREDALVIISNISSSLDLSPYNDRINLSLLKGLLHWACCSSTYALDPFPPPSMVSPQRLSLESLAKLSIIEGNVDLILATPPWTRIEKLFEVLTNMLNMNEDQTIREFSLVLLSNLAAADSGIARKVALTGNAITRLVSFLETSIADPDTYATTQDMLRRAALTLKCLSQLLDNHPLFANCQQRLLNLVMSQKLDPEVVPIIADVIFEISLSY</sequence>
<organism evidence="5">
    <name type="scientific">Aceria tosichella</name>
    <name type="common">wheat curl mite</name>
    <dbReference type="NCBI Taxonomy" id="561515"/>
    <lineage>
        <taxon>Eukaryota</taxon>
        <taxon>Metazoa</taxon>
        <taxon>Ecdysozoa</taxon>
        <taxon>Arthropoda</taxon>
        <taxon>Chelicerata</taxon>
        <taxon>Arachnida</taxon>
        <taxon>Acari</taxon>
        <taxon>Acariformes</taxon>
        <taxon>Trombidiformes</taxon>
        <taxon>Prostigmata</taxon>
        <taxon>Eupodina</taxon>
        <taxon>Eriophyoidea</taxon>
        <taxon>Eriophyidae</taxon>
        <taxon>Eriophyinae</taxon>
        <taxon>Aceriini</taxon>
        <taxon>Aceria</taxon>
    </lineage>
</organism>
<keyword evidence="2" id="KW-0539">Nucleus</keyword>
<dbReference type="GO" id="GO:0006357">
    <property type="term" value="P:regulation of transcription by RNA polymerase II"/>
    <property type="evidence" value="ECO:0007669"/>
    <property type="project" value="TreeGrafter"/>
</dbReference>
<dbReference type="SUPFAM" id="SSF48371">
    <property type="entry name" value="ARM repeat"/>
    <property type="match status" value="1"/>
</dbReference>
<dbReference type="InterPro" id="IPR011989">
    <property type="entry name" value="ARM-like"/>
</dbReference>
<gene>
    <name evidence="5" type="primary">osa</name>
    <name evidence="5" type="ORF">g.13238</name>
</gene>
<dbReference type="Gene3D" id="1.25.10.10">
    <property type="entry name" value="Leucine-rich Repeat Variant"/>
    <property type="match status" value="1"/>
</dbReference>
<proteinExistence type="predicted"/>
<evidence type="ECO:0000259" key="4">
    <source>
        <dbReference type="Pfam" id="PF12031"/>
    </source>
</evidence>
<feature type="compositionally biased region" description="Pro residues" evidence="3">
    <location>
        <begin position="321"/>
        <end position="336"/>
    </location>
</feature>
<dbReference type="GO" id="GO:0031491">
    <property type="term" value="F:nucleosome binding"/>
    <property type="evidence" value="ECO:0007669"/>
    <property type="project" value="TreeGrafter"/>
</dbReference>
<dbReference type="GO" id="GO:0016514">
    <property type="term" value="C:SWI/SNF complex"/>
    <property type="evidence" value="ECO:0007669"/>
    <property type="project" value="InterPro"/>
</dbReference>
<dbReference type="GO" id="GO:0071565">
    <property type="term" value="C:nBAF complex"/>
    <property type="evidence" value="ECO:0007669"/>
    <property type="project" value="TreeGrafter"/>
</dbReference>
<protein>
    <submittedName>
        <fullName evidence="5">Trithorax group protein osa</fullName>
    </submittedName>
</protein>
<name>A0A6G1SNM8_9ACAR</name>
<dbReference type="InterPro" id="IPR033388">
    <property type="entry name" value="BAF250_C"/>
</dbReference>
<dbReference type="GO" id="GO:0045893">
    <property type="term" value="P:positive regulation of DNA-templated transcription"/>
    <property type="evidence" value="ECO:0007669"/>
    <property type="project" value="TreeGrafter"/>
</dbReference>
<evidence type="ECO:0000256" key="3">
    <source>
        <dbReference type="SAM" id="MobiDB-lite"/>
    </source>
</evidence>
<evidence type="ECO:0000256" key="2">
    <source>
        <dbReference type="ARBA" id="ARBA00023242"/>
    </source>
</evidence>
<comment type="subcellular location">
    <subcellularLocation>
        <location evidence="1">Nucleus</location>
    </subcellularLocation>
</comment>
<feature type="region of interest" description="Disordered" evidence="3">
    <location>
        <begin position="1"/>
        <end position="400"/>
    </location>
</feature>
<feature type="compositionally biased region" description="Pro residues" evidence="3">
    <location>
        <begin position="90"/>
        <end position="99"/>
    </location>
</feature>
<feature type="compositionally biased region" description="Low complexity" evidence="3">
    <location>
        <begin position="170"/>
        <end position="196"/>
    </location>
</feature>
<dbReference type="AlphaFoldDB" id="A0A6G1SNM8"/>
<dbReference type="Pfam" id="PF12031">
    <property type="entry name" value="BAF250_C"/>
    <property type="match status" value="1"/>
</dbReference>